<feature type="region of interest" description="Disordered" evidence="1">
    <location>
        <begin position="58"/>
        <end position="87"/>
    </location>
</feature>
<organism evidence="3">
    <name type="scientific">Volvox carteri f. nagariensis</name>
    <dbReference type="NCBI Taxonomy" id="3068"/>
    <lineage>
        <taxon>Eukaryota</taxon>
        <taxon>Viridiplantae</taxon>
        <taxon>Chlorophyta</taxon>
        <taxon>core chlorophytes</taxon>
        <taxon>Chlorophyceae</taxon>
        <taxon>CS clade</taxon>
        <taxon>Chlamydomonadales</taxon>
        <taxon>Volvocaceae</taxon>
        <taxon>Volvox</taxon>
    </lineage>
</organism>
<gene>
    <name evidence="2" type="ORF">VOLCADRAFT_105251</name>
</gene>
<dbReference type="KEGG" id="vcn:VOLCADRAFT_105251"/>
<dbReference type="GeneID" id="9615925"/>
<name>D8TZL3_VOLCA</name>
<keyword evidence="3" id="KW-1185">Reference proteome</keyword>
<dbReference type="EMBL" id="GL378347">
    <property type="protein sequence ID" value="EFJ47034.1"/>
    <property type="molecule type" value="Genomic_DNA"/>
</dbReference>
<dbReference type="RefSeq" id="XP_002951929.1">
    <property type="nucleotide sequence ID" value="XM_002951883.1"/>
</dbReference>
<dbReference type="InParanoid" id="D8TZL3"/>
<reference evidence="2 3" key="1">
    <citation type="journal article" date="2010" name="Science">
        <title>Genomic analysis of organismal complexity in the multicellular green alga Volvox carteri.</title>
        <authorList>
            <person name="Prochnik S.E."/>
            <person name="Umen J."/>
            <person name="Nedelcu A.M."/>
            <person name="Hallmann A."/>
            <person name="Miller S.M."/>
            <person name="Nishii I."/>
            <person name="Ferris P."/>
            <person name="Kuo A."/>
            <person name="Mitros T."/>
            <person name="Fritz-Laylin L.K."/>
            <person name="Hellsten U."/>
            <person name="Chapman J."/>
            <person name="Simakov O."/>
            <person name="Rensing S.A."/>
            <person name="Terry A."/>
            <person name="Pangilinan J."/>
            <person name="Kapitonov V."/>
            <person name="Jurka J."/>
            <person name="Salamov A."/>
            <person name="Shapiro H."/>
            <person name="Schmutz J."/>
            <person name="Grimwood J."/>
            <person name="Lindquist E."/>
            <person name="Lucas S."/>
            <person name="Grigoriev I.V."/>
            <person name="Schmitt R."/>
            <person name="Kirk D."/>
            <person name="Rokhsar D.S."/>
        </authorList>
    </citation>
    <scope>NUCLEOTIDE SEQUENCE [LARGE SCALE GENOMIC DNA]</scope>
    <source>
        <strain evidence="3">f. Nagariensis / Eve</strain>
    </source>
</reference>
<protein>
    <submittedName>
        <fullName evidence="2">Uncharacterized protein</fullName>
    </submittedName>
</protein>
<accession>D8TZL3</accession>
<evidence type="ECO:0000313" key="2">
    <source>
        <dbReference type="EMBL" id="EFJ47034.1"/>
    </source>
</evidence>
<dbReference type="AlphaFoldDB" id="D8TZL3"/>
<evidence type="ECO:0000313" key="3">
    <source>
        <dbReference type="Proteomes" id="UP000001058"/>
    </source>
</evidence>
<dbReference type="OrthoDB" id="10610095at2759"/>
<proteinExistence type="predicted"/>
<dbReference type="Proteomes" id="UP000001058">
    <property type="component" value="Unassembled WGS sequence"/>
</dbReference>
<evidence type="ECO:0000256" key="1">
    <source>
        <dbReference type="SAM" id="MobiDB-lite"/>
    </source>
</evidence>
<sequence length="229" mass="24283">MRCASLCFTLSPFFVSHRQLGTLNLASLTFQQLLERAETCEASRQAAVSRLTAWPAQVHQTKHEPARNFGSNPRPSPSPGNQPCFANSAPTVQKVVENDNAAELRAASTATADCDGVAVAEAVATAHAEAATAQPVLGRNLAVAGGSNGSGLDPAGSDLDLELRQKQNILKPEEAMAAAQELLRLCAQLGATDDAMEIIAALERRGLKPDSDTFAQLNDVFTYFPPPMK</sequence>